<gene>
    <name evidence="1" type="ORF">Golax_023723</name>
</gene>
<dbReference type="AlphaFoldDB" id="A0A7J8Z9U6"/>
<reference evidence="1 2" key="1">
    <citation type="journal article" date="2019" name="Genome Biol. Evol.">
        <title>Insights into the evolution of the New World diploid cottons (Gossypium, subgenus Houzingenia) based on genome sequencing.</title>
        <authorList>
            <person name="Grover C.E."/>
            <person name="Arick M.A. 2nd"/>
            <person name="Thrash A."/>
            <person name="Conover J.L."/>
            <person name="Sanders W.S."/>
            <person name="Peterson D.G."/>
            <person name="Frelichowski J.E."/>
            <person name="Scheffler J.A."/>
            <person name="Scheffler B.E."/>
            <person name="Wendel J.F."/>
        </authorList>
    </citation>
    <scope>NUCLEOTIDE SEQUENCE [LARGE SCALE GENOMIC DNA]</scope>
    <source>
        <strain evidence="1">4</strain>
        <tissue evidence="1">Leaf</tissue>
    </source>
</reference>
<evidence type="ECO:0000313" key="2">
    <source>
        <dbReference type="Proteomes" id="UP000593574"/>
    </source>
</evidence>
<evidence type="ECO:0000313" key="1">
    <source>
        <dbReference type="EMBL" id="MBA0708626.1"/>
    </source>
</evidence>
<dbReference type="Proteomes" id="UP000593574">
    <property type="component" value="Unassembled WGS sequence"/>
</dbReference>
<feature type="non-terminal residue" evidence="1">
    <location>
        <position position="1"/>
    </location>
</feature>
<proteinExistence type="predicted"/>
<sequence>GRGCDKVPIQSNSLEVVKAIQEGVSAVSNSALSRRIIQALQHIR</sequence>
<keyword evidence="2" id="KW-1185">Reference proteome</keyword>
<protein>
    <submittedName>
        <fullName evidence="1">Uncharacterized protein</fullName>
    </submittedName>
</protein>
<organism evidence="1 2">
    <name type="scientific">Gossypium laxum</name>
    <dbReference type="NCBI Taxonomy" id="34288"/>
    <lineage>
        <taxon>Eukaryota</taxon>
        <taxon>Viridiplantae</taxon>
        <taxon>Streptophyta</taxon>
        <taxon>Embryophyta</taxon>
        <taxon>Tracheophyta</taxon>
        <taxon>Spermatophyta</taxon>
        <taxon>Magnoliopsida</taxon>
        <taxon>eudicotyledons</taxon>
        <taxon>Gunneridae</taxon>
        <taxon>Pentapetalae</taxon>
        <taxon>rosids</taxon>
        <taxon>malvids</taxon>
        <taxon>Malvales</taxon>
        <taxon>Malvaceae</taxon>
        <taxon>Malvoideae</taxon>
        <taxon>Gossypium</taxon>
    </lineage>
</organism>
<accession>A0A7J8Z9U6</accession>
<comment type="caution">
    <text evidence="1">The sequence shown here is derived from an EMBL/GenBank/DDBJ whole genome shotgun (WGS) entry which is preliminary data.</text>
</comment>
<name>A0A7J8Z9U6_9ROSI</name>
<dbReference type="EMBL" id="JABEZV010000004">
    <property type="protein sequence ID" value="MBA0708626.1"/>
    <property type="molecule type" value="Genomic_DNA"/>
</dbReference>